<dbReference type="SUPFAM" id="SSF46894">
    <property type="entry name" value="C-terminal effector domain of the bipartite response regulators"/>
    <property type="match status" value="1"/>
</dbReference>
<sequence length="585" mass="67444">MKISDHGRLPANRCFWSVSIILIGWLWVSDVQAQIRVKELFTLPSDQRIVNLIARPIFNLSDSLGTTNSIDSIIALAKNESDQPLYWYAHIVRLRFQLSFHVDRKNKAELASGIHILETYRRSLENCPLPITTAGYWHIYGSFLIDHLQLDEGFRYMLRAMQRFEQIGYDKDPQGFEHLYGIGTIYYRFGDYPTAIRYLSLAERYQPRLPMRLRTAALNTLGVAYQELKAYDKALITFRKALNQARLNQDSAYLSVVTGNIGNTLRLQGRTRQALPYLYQDLAFGESIVPENCAITCLFIAKALLSLDSTRKAHDYISRSRRLMAGQLVRNEYYVNYSEVQALYARKTGNLQQALFWTDSTTRLTDSLRTIFDSKRLTANESRLNAQRYLATLQHVKAQKEQAELIRNLSIGALLLLTILGVYALNQNRQKLRLQEKRQAEQLAHATDQLTQYINSLQDKNELIDQISAELALALRSSSNPPEADQHLDTLRNSVILTEKDWLQFRHLFEQVHPRFFETLRQQVADLSPTELRLLALTKLGLPTKEMAYMLGVSVDAIRKSRHRLRKKLEHQSPNTALEELLARL</sequence>
<accession>A0A926Y517</accession>
<keyword evidence="4" id="KW-1185">Reference proteome</keyword>
<dbReference type="AlphaFoldDB" id="A0A926Y517"/>
<dbReference type="Pfam" id="PF13424">
    <property type="entry name" value="TPR_12"/>
    <property type="match status" value="1"/>
</dbReference>
<dbReference type="InterPro" id="IPR011990">
    <property type="entry name" value="TPR-like_helical_dom_sf"/>
</dbReference>
<feature type="repeat" description="TPR" evidence="1">
    <location>
        <begin position="215"/>
        <end position="248"/>
    </location>
</feature>
<dbReference type="Proteomes" id="UP000598820">
    <property type="component" value="Unassembled WGS sequence"/>
</dbReference>
<gene>
    <name evidence="3" type="ORF">IC229_24840</name>
</gene>
<dbReference type="SUPFAM" id="SSF48452">
    <property type="entry name" value="TPR-like"/>
    <property type="match status" value="1"/>
</dbReference>
<evidence type="ECO:0000313" key="4">
    <source>
        <dbReference type="Proteomes" id="UP000598820"/>
    </source>
</evidence>
<name>A0A926Y517_9BACT</name>
<dbReference type="SMART" id="SM00028">
    <property type="entry name" value="TPR"/>
    <property type="match status" value="3"/>
</dbReference>
<dbReference type="Gene3D" id="1.25.40.10">
    <property type="entry name" value="Tetratricopeptide repeat domain"/>
    <property type="match status" value="1"/>
</dbReference>
<evidence type="ECO:0000259" key="2">
    <source>
        <dbReference type="SMART" id="SM00421"/>
    </source>
</evidence>
<reference evidence="3" key="1">
    <citation type="submission" date="2020-09" db="EMBL/GenBank/DDBJ databases">
        <authorList>
            <person name="Kim M.K."/>
        </authorList>
    </citation>
    <scope>NUCLEOTIDE SEQUENCE</scope>
    <source>
        <strain evidence="3">BT702</strain>
    </source>
</reference>
<dbReference type="EMBL" id="JACWZY010000026">
    <property type="protein sequence ID" value="MBD2703896.1"/>
    <property type="molecule type" value="Genomic_DNA"/>
</dbReference>
<dbReference type="InterPro" id="IPR019734">
    <property type="entry name" value="TPR_rpt"/>
</dbReference>
<dbReference type="InterPro" id="IPR016032">
    <property type="entry name" value="Sig_transdc_resp-reg_C-effctor"/>
</dbReference>
<dbReference type="SMART" id="SM00421">
    <property type="entry name" value="HTH_LUXR"/>
    <property type="match status" value="1"/>
</dbReference>
<protein>
    <submittedName>
        <fullName evidence="3">Tetratricopeptide repeat protein</fullName>
    </submittedName>
</protein>
<proteinExistence type="predicted"/>
<feature type="domain" description="HTH luxR-type" evidence="2">
    <location>
        <begin position="524"/>
        <end position="581"/>
    </location>
</feature>
<dbReference type="Gene3D" id="1.10.10.10">
    <property type="entry name" value="Winged helix-like DNA-binding domain superfamily/Winged helix DNA-binding domain"/>
    <property type="match status" value="1"/>
</dbReference>
<dbReference type="GO" id="GO:0003677">
    <property type="term" value="F:DNA binding"/>
    <property type="evidence" value="ECO:0007669"/>
    <property type="project" value="InterPro"/>
</dbReference>
<dbReference type="InterPro" id="IPR000792">
    <property type="entry name" value="Tscrpt_reg_LuxR_C"/>
</dbReference>
<evidence type="ECO:0000313" key="3">
    <source>
        <dbReference type="EMBL" id="MBD2703896.1"/>
    </source>
</evidence>
<dbReference type="RefSeq" id="WP_190890012.1">
    <property type="nucleotide sequence ID" value="NZ_JACWZY010000026.1"/>
</dbReference>
<dbReference type="GO" id="GO:0006355">
    <property type="term" value="P:regulation of DNA-templated transcription"/>
    <property type="evidence" value="ECO:0007669"/>
    <property type="project" value="InterPro"/>
</dbReference>
<comment type="caution">
    <text evidence="3">The sequence shown here is derived from an EMBL/GenBank/DDBJ whole genome shotgun (WGS) entry which is preliminary data.</text>
</comment>
<keyword evidence="1" id="KW-0802">TPR repeat</keyword>
<feature type="repeat" description="TPR" evidence="1">
    <location>
        <begin position="176"/>
        <end position="209"/>
    </location>
</feature>
<dbReference type="InterPro" id="IPR036388">
    <property type="entry name" value="WH-like_DNA-bd_sf"/>
</dbReference>
<dbReference type="PROSITE" id="PS50005">
    <property type="entry name" value="TPR"/>
    <property type="match status" value="2"/>
</dbReference>
<organism evidence="3 4">
    <name type="scientific">Spirosoma profusum</name>
    <dbReference type="NCBI Taxonomy" id="2771354"/>
    <lineage>
        <taxon>Bacteria</taxon>
        <taxon>Pseudomonadati</taxon>
        <taxon>Bacteroidota</taxon>
        <taxon>Cytophagia</taxon>
        <taxon>Cytophagales</taxon>
        <taxon>Cytophagaceae</taxon>
        <taxon>Spirosoma</taxon>
    </lineage>
</organism>
<evidence type="ECO:0000256" key="1">
    <source>
        <dbReference type="PROSITE-ProRule" id="PRU00339"/>
    </source>
</evidence>